<keyword evidence="1" id="KW-0732">Signal</keyword>
<organism evidence="2 3">
    <name type="scientific">Cellulomonas hominis</name>
    <dbReference type="NCBI Taxonomy" id="156981"/>
    <lineage>
        <taxon>Bacteria</taxon>
        <taxon>Bacillati</taxon>
        <taxon>Actinomycetota</taxon>
        <taxon>Actinomycetes</taxon>
        <taxon>Micrococcales</taxon>
        <taxon>Cellulomonadaceae</taxon>
        <taxon>Cellulomonas</taxon>
    </lineage>
</organism>
<evidence type="ECO:0000256" key="1">
    <source>
        <dbReference type="SAM" id="SignalP"/>
    </source>
</evidence>
<dbReference type="Pfam" id="PF13630">
    <property type="entry name" value="SdpI"/>
    <property type="match status" value="1"/>
</dbReference>
<reference evidence="2 3" key="1">
    <citation type="submission" date="2019-05" db="EMBL/GenBank/DDBJ databases">
        <title>Genome sequence of Cellulomonas hominis strain CS1.</title>
        <authorList>
            <person name="Belmont J."/>
            <person name="Maclea K.S."/>
        </authorList>
    </citation>
    <scope>NUCLEOTIDE SEQUENCE [LARGE SCALE GENOMIC DNA]</scope>
    <source>
        <strain evidence="2 3">CS1</strain>
    </source>
</reference>
<name>A0A7Z8NQW4_9CELL</name>
<gene>
    <name evidence="2" type="ORF">FA014_04355</name>
</gene>
<feature type="chain" id="PRO_5030789278" evidence="1">
    <location>
        <begin position="20"/>
        <end position="128"/>
    </location>
</feature>
<dbReference type="RefSeq" id="WP_154728481.1">
    <property type="nucleotide sequence ID" value="NZ_SZYE01000018.1"/>
</dbReference>
<comment type="caution">
    <text evidence="2">The sequence shown here is derived from an EMBL/GenBank/DDBJ whole genome shotgun (WGS) entry which is preliminary data.</text>
</comment>
<dbReference type="EMBL" id="SZYE01000018">
    <property type="protein sequence ID" value="TKR26700.1"/>
    <property type="molecule type" value="Genomic_DNA"/>
</dbReference>
<accession>A0A7Z8NQW4</accession>
<proteinExistence type="predicted"/>
<evidence type="ECO:0000313" key="2">
    <source>
        <dbReference type="EMBL" id="TKR26700.1"/>
    </source>
</evidence>
<dbReference type="OrthoDB" id="3173919at2"/>
<sequence>MRLFLAVAGLAGPALMVAAHPLFRLAARQGPNAWVGYRTPRSRRTEEGWRFAQEECAWVWRRAGAWYGAAGLAAFGALAAGGAGLPVWEAASVVLALGPLLGTSAWCVVRIERALAAGVPTGAARGPS</sequence>
<evidence type="ECO:0000313" key="3">
    <source>
        <dbReference type="Proteomes" id="UP000308121"/>
    </source>
</evidence>
<dbReference type="AlphaFoldDB" id="A0A7Z8NQW4"/>
<dbReference type="Proteomes" id="UP000308121">
    <property type="component" value="Unassembled WGS sequence"/>
</dbReference>
<protein>
    <submittedName>
        <fullName evidence="2">SdpI family protein</fullName>
    </submittedName>
</protein>
<feature type="signal peptide" evidence="1">
    <location>
        <begin position="1"/>
        <end position="19"/>
    </location>
</feature>
<dbReference type="InterPro" id="IPR025962">
    <property type="entry name" value="SdpI/YhfL"/>
</dbReference>